<evidence type="ECO:0000256" key="6">
    <source>
        <dbReference type="ARBA" id="ARBA00022833"/>
    </source>
</evidence>
<dbReference type="GO" id="GO:0000122">
    <property type="term" value="P:negative regulation of transcription by RNA polymerase II"/>
    <property type="evidence" value="ECO:0007669"/>
    <property type="project" value="TreeGrafter"/>
</dbReference>
<evidence type="ECO:0000256" key="7">
    <source>
        <dbReference type="ARBA" id="ARBA00023015"/>
    </source>
</evidence>
<dbReference type="PANTHER" id="PTHR12360">
    <property type="entry name" value="NUCLEAR TRANSCRIPTION FACTOR, X-BOX BINDING 1 NFX1"/>
    <property type="match status" value="1"/>
</dbReference>
<keyword evidence="4" id="KW-0677">Repeat</keyword>
<keyword evidence="9" id="KW-0539">Nucleus</keyword>
<evidence type="ECO:0000256" key="5">
    <source>
        <dbReference type="ARBA" id="ARBA00022771"/>
    </source>
</evidence>
<feature type="region of interest" description="Disordered" evidence="10">
    <location>
        <begin position="958"/>
        <end position="1005"/>
    </location>
</feature>
<reference evidence="12" key="1">
    <citation type="submission" date="2019-07" db="EMBL/GenBank/DDBJ databases">
        <authorList>
            <person name="Palmer J.M."/>
        </authorList>
    </citation>
    <scope>NUCLEOTIDE SEQUENCE</scope>
    <source>
        <strain evidence="12">PC9</strain>
    </source>
</reference>
<dbReference type="CDD" id="cd06008">
    <property type="entry name" value="NF-X1-zinc-finger"/>
    <property type="match status" value="5"/>
</dbReference>
<dbReference type="GO" id="GO:0000977">
    <property type="term" value="F:RNA polymerase II transcription regulatory region sequence-specific DNA binding"/>
    <property type="evidence" value="ECO:0007669"/>
    <property type="project" value="TreeGrafter"/>
</dbReference>
<feature type="domain" description="R3H" evidence="11">
    <location>
        <begin position="818"/>
        <end position="880"/>
    </location>
</feature>
<evidence type="ECO:0000313" key="12">
    <source>
        <dbReference type="EMBL" id="KAF7430404.1"/>
    </source>
</evidence>
<dbReference type="InterPro" id="IPR000967">
    <property type="entry name" value="Znf_NFX1"/>
</dbReference>
<gene>
    <name evidence="12" type="primary">FAP1</name>
    <name evidence="12" type="ORF">PC9H_006109</name>
</gene>
<evidence type="ECO:0000256" key="1">
    <source>
        <dbReference type="ARBA" id="ARBA00004123"/>
    </source>
</evidence>
<name>A0A8H6ZT73_PLEOS</name>
<dbReference type="GO" id="GO:0008270">
    <property type="term" value="F:zinc ion binding"/>
    <property type="evidence" value="ECO:0007669"/>
    <property type="project" value="UniProtKB-KW"/>
</dbReference>
<comment type="caution">
    <text evidence="12">The sequence shown here is derived from an EMBL/GenBank/DDBJ whole genome shotgun (WGS) entry which is preliminary data.</text>
</comment>
<dbReference type="OrthoDB" id="6512771at2759"/>
<dbReference type="Proteomes" id="UP000623687">
    <property type="component" value="Unassembled WGS sequence"/>
</dbReference>
<proteinExistence type="inferred from homology"/>
<feature type="region of interest" description="Disordered" evidence="10">
    <location>
        <begin position="1"/>
        <end position="98"/>
    </location>
</feature>
<evidence type="ECO:0000256" key="2">
    <source>
        <dbReference type="ARBA" id="ARBA00007269"/>
    </source>
</evidence>
<keyword evidence="8" id="KW-0804">Transcription</keyword>
<evidence type="ECO:0000256" key="10">
    <source>
        <dbReference type="SAM" id="MobiDB-lite"/>
    </source>
</evidence>
<evidence type="ECO:0000259" key="11">
    <source>
        <dbReference type="PROSITE" id="PS51061"/>
    </source>
</evidence>
<feature type="compositionally biased region" description="Polar residues" evidence="10">
    <location>
        <begin position="103"/>
        <end position="117"/>
    </location>
</feature>
<dbReference type="SMART" id="SM00438">
    <property type="entry name" value="ZnF_NFX"/>
    <property type="match status" value="8"/>
</dbReference>
<keyword evidence="5" id="KW-0863">Zinc-finger</keyword>
<feature type="compositionally biased region" description="Polar residues" evidence="10">
    <location>
        <begin position="958"/>
        <end position="970"/>
    </location>
</feature>
<feature type="region of interest" description="Disordered" evidence="10">
    <location>
        <begin position="103"/>
        <end position="122"/>
    </location>
</feature>
<dbReference type="GeneID" id="59375927"/>
<evidence type="ECO:0000256" key="3">
    <source>
        <dbReference type="ARBA" id="ARBA00022723"/>
    </source>
</evidence>
<dbReference type="InterPro" id="IPR001374">
    <property type="entry name" value="R3H_dom"/>
</dbReference>
<feature type="compositionally biased region" description="Low complexity" evidence="10">
    <location>
        <begin position="910"/>
        <end position="933"/>
    </location>
</feature>
<feature type="region of interest" description="Disordered" evidence="10">
    <location>
        <begin position="906"/>
        <end position="942"/>
    </location>
</feature>
<organism evidence="12 13">
    <name type="scientific">Pleurotus ostreatus</name>
    <name type="common">Oyster mushroom</name>
    <name type="synonym">White-rot fungus</name>
    <dbReference type="NCBI Taxonomy" id="5322"/>
    <lineage>
        <taxon>Eukaryota</taxon>
        <taxon>Fungi</taxon>
        <taxon>Dikarya</taxon>
        <taxon>Basidiomycota</taxon>
        <taxon>Agaricomycotina</taxon>
        <taxon>Agaricomycetes</taxon>
        <taxon>Agaricomycetidae</taxon>
        <taxon>Agaricales</taxon>
        <taxon>Pleurotineae</taxon>
        <taxon>Pleurotaceae</taxon>
        <taxon>Pleurotus</taxon>
    </lineage>
</organism>
<sequence>MDDSTASGPRRNRRHRPRKEPNQGVSGSGHTEHGIGHGGGVEQDTSSGNQAPATQSAPNPNRRRRNKPPATRQPADRKPPDYSPSRSATPDLKGRKRRAQFNNSLTDSPAQLENSRPQPAAHVNRARLKKPAGDDLTSKLIYTLSTPPYADCPICFAAIHPAQPIWSCLPSVNDGPSCCYTPFHLKCIRSWAGKSVKDIEAAYAARGEEGKSGEWRCPGCQKRREEVPARYQCFCGSVASPQRTQLATPHSCGNSCSRPRSVYQNPTNGDNPACTHPCPLLCHPGPCPPCQVTIHMRCHCGKDEKTFKCRQLAKAAEATDVRCCEQKCAKLLNCGKHQCARICHPGPCQPCDIQVTKRCWCGRETKDEICGENLSERYACTNTCAKVYLCGVHSCERTCHLEHLDNSGGEICPFDPSVLRHCPCGKVELTSSSLWPLPLLSQSSRLPRSSCSDPVPTCTSQCLKNLSCSHQCQVPCHLRDCPPCQELVERSCRCGGTRKQIPCSQLYDPQTGVELEVLCDKPCGAFRACGKHECKRICCPLAELDLAAIGGLHECDLICGKPLPCGNHKCEARDHRGACPPCLRSSFNEIVCHCGRTVLDPPIPCGTVLSCQFPCVRPPPPCGHPRVPHAYGARPISRCPPCPHLVTKPCACGKKMVPNVRCSTAPDKVRCGGVCGKLMECGFHRCDRGCHPGQCGDCLASCGKARRLCLPLHHPCTLPCHAPSACSEAEPCQAIITVSCPCGRIKQAVHCGRNANQPTAASDESSRGNTPKCNSECAIAKRNARLADALGINPQSRAAEKAEVNYSNELVSFAKSDAKFLALVERTFTDFVNGEKKNQVLPHMPVERRQFVHDLAALYRIDTQMIDQEPYRSVQLLRRVDTRIPAITLSTYIAANKSTTSNLGKLTDMSLRSGSSSWRSTPTITPTTTPRSSVAPVPNISDVGTSARVWGATLQQALNRASPKPSSGTVPHSRATTPAPPPPPPPTSTANEPTTPVPADWEDDV</sequence>
<evidence type="ECO:0000313" key="13">
    <source>
        <dbReference type="Proteomes" id="UP000623687"/>
    </source>
</evidence>
<dbReference type="Pfam" id="PF01422">
    <property type="entry name" value="zf-NF-X1"/>
    <property type="match status" value="7"/>
</dbReference>
<comment type="similarity">
    <text evidence="2">Belongs to the NFX1 family.</text>
</comment>
<dbReference type="EMBL" id="JACETU010000004">
    <property type="protein sequence ID" value="KAF7430404.1"/>
    <property type="molecule type" value="Genomic_DNA"/>
</dbReference>
<keyword evidence="13" id="KW-1185">Reference proteome</keyword>
<keyword evidence="7" id="KW-0805">Transcription regulation</keyword>
<evidence type="ECO:0000256" key="9">
    <source>
        <dbReference type="ARBA" id="ARBA00023242"/>
    </source>
</evidence>
<dbReference type="PANTHER" id="PTHR12360:SF12">
    <property type="entry name" value="TRANSCRIPTIONAL REPRESSOR NF-X1"/>
    <property type="match status" value="1"/>
</dbReference>
<feature type="compositionally biased region" description="Polar residues" evidence="10">
    <location>
        <begin position="43"/>
        <end position="57"/>
    </location>
</feature>
<dbReference type="VEuPathDB" id="FungiDB:PC9H_006109"/>
<dbReference type="InterPro" id="IPR036867">
    <property type="entry name" value="R3H_dom_sf"/>
</dbReference>
<dbReference type="Gene3D" id="3.30.1370.50">
    <property type="entry name" value="R3H-like domain"/>
    <property type="match status" value="1"/>
</dbReference>
<keyword evidence="6" id="KW-0862">Zinc</keyword>
<evidence type="ECO:0000256" key="4">
    <source>
        <dbReference type="ARBA" id="ARBA00022737"/>
    </source>
</evidence>
<dbReference type="InterPro" id="IPR034078">
    <property type="entry name" value="NFX1_fam"/>
</dbReference>
<dbReference type="GO" id="GO:0005634">
    <property type="term" value="C:nucleus"/>
    <property type="evidence" value="ECO:0007669"/>
    <property type="project" value="UniProtKB-SubCell"/>
</dbReference>
<dbReference type="GO" id="GO:0000981">
    <property type="term" value="F:DNA-binding transcription factor activity, RNA polymerase II-specific"/>
    <property type="evidence" value="ECO:0007669"/>
    <property type="project" value="TreeGrafter"/>
</dbReference>
<dbReference type="AlphaFoldDB" id="A0A8H6ZT73"/>
<accession>A0A8H6ZT73</accession>
<evidence type="ECO:0000256" key="8">
    <source>
        <dbReference type="ARBA" id="ARBA00023163"/>
    </source>
</evidence>
<dbReference type="SUPFAM" id="SSF82708">
    <property type="entry name" value="R3H domain"/>
    <property type="match status" value="1"/>
</dbReference>
<protein>
    <submittedName>
        <fullName evidence="12">FKBP12-associated protein</fullName>
    </submittedName>
</protein>
<dbReference type="PROSITE" id="PS51061">
    <property type="entry name" value="R3H"/>
    <property type="match status" value="1"/>
</dbReference>
<dbReference type="RefSeq" id="XP_036631682.1">
    <property type="nucleotide sequence ID" value="XM_036775663.1"/>
</dbReference>
<keyword evidence="3" id="KW-0479">Metal-binding</keyword>
<dbReference type="SMART" id="SM00393">
    <property type="entry name" value="R3H"/>
    <property type="match status" value="1"/>
</dbReference>
<feature type="compositionally biased region" description="Pro residues" evidence="10">
    <location>
        <begin position="978"/>
        <end position="987"/>
    </location>
</feature>
<comment type="subcellular location">
    <subcellularLocation>
        <location evidence="1">Nucleus</location>
    </subcellularLocation>
</comment>
<dbReference type="Pfam" id="PF01424">
    <property type="entry name" value="R3H"/>
    <property type="match status" value="1"/>
</dbReference>